<dbReference type="GeneID" id="860612"/>
<evidence type="ECO:0000256" key="1">
    <source>
        <dbReference type="ARBA" id="ARBA00009356"/>
    </source>
</evidence>
<dbReference type="PANTHER" id="PTHR11655:SF17">
    <property type="entry name" value="RIBOSOMAL PROTEIN L6-RELATED"/>
    <property type="match status" value="1"/>
</dbReference>
<dbReference type="RefSeq" id="NP_689357.1">
    <property type="nucleotide sequence ID" value="NC_004118.1"/>
</dbReference>
<feature type="domain" description="Large ribosomal subunit protein uL6 alpha-beta" evidence="5">
    <location>
        <begin position="13"/>
        <end position="86"/>
    </location>
</feature>
<dbReference type="AlphaFoldDB" id="Q8M1G4"/>
<dbReference type="GO" id="GO:0019843">
    <property type="term" value="F:rRNA binding"/>
    <property type="evidence" value="ECO:0007669"/>
    <property type="project" value="InterPro"/>
</dbReference>
<dbReference type="GO" id="GO:0005840">
    <property type="term" value="C:ribosome"/>
    <property type="evidence" value="ECO:0007669"/>
    <property type="project" value="UniProtKB-KW"/>
</dbReference>
<protein>
    <submittedName>
        <fullName evidence="6">Ribosomal protein L6</fullName>
    </submittedName>
</protein>
<dbReference type="SUPFAM" id="SSF56053">
    <property type="entry name" value="Ribosomal protein L6"/>
    <property type="match status" value="1"/>
</dbReference>
<dbReference type="GO" id="GO:1990904">
    <property type="term" value="C:ribonucleoprotein complex"/>
    <property type="evidence" value="ECO:0007669"/>
    <property type="project" value="UniProtKB-KW"/>
</dbReference>
<accession>Q8M1G4</accession>
<evidence type="ECO:0000256" key="3">
    <source>
        <dbReference type="ARBA" id="ARBA00023274"/>
    </source>
</evidence>
<comment type="similarity">
    <text evidence="1 4">Belongs to the universal ribosomal protein uL6 family.</text>
</comment>
<dbReference type="InterPro" id="IPR019906">
    <property type="entry name" value="Ribosomal_uL6_bac-type"/>
</dbReference>
<dbReference type="PRINTS" id="PR00059">
    <property type="entry name" value="RIBOSOMALL6"/>
</dbReference>
<dbReference type="InterPro" id="IPR002358">
    <property type="entry name" value="Ribosomal_uL6_CS"/>
</dbReference>
<gene>
    <name evidence="6" type="primary">rpl6</name>
</gene>
<evidence type="ECO:0000256" key="4">
    <source>
        <dbReference type="RuleBase" id="RU003869"/>
    </source>
</evidence>
<dbReference type="Pfam" id="PF00347">
    <property type="entry name" value="Ribosomal_L6"/>
    <property type="match status" value="1"/>
</dbReference>
<evidence type="ECO:0000256" key="2">
    <source>
        <dbReference type="ARBA" id="ARBA00022980"/>
    </source>
</evidence>
<sequence length="99" mass="11264">MKKLCFCFLEIHGVGYRASILDEQLCLKLGFSSEIKMPIPSDIKIFCLKPTLICCVGTSKINVTQFAAQIRKLKPPEVYKGKGIRYKIETLIKKQGKKR</sequence>
<dbReference type="PROSITE" id="PS00525">
    <property type="entry name" value="RIBOSOMAL_L6_1"/>
    <property type="match status" value="1"/>
</dbReference>
<dbReference type="PANTHER" id="PTHR11655">
    <property type="entry name" value="60S/50S RIBOSOMAL PROTEIN L6/L9"/>
    <property type="match status" value="1"/>
</dbReference>
<dbReference type="Gene3D" id="3.90.930.12">
    <property type="entry name" value="Ribosomal protein L6, alpha-beta domain"/>
    <property type="match status" value="1"/>
</dbReference>
<evidence type="ECO:0000259" key="5">
    <source>
        <dbReference type="Pfam" id="PF00347"/>
    </source>
</evidence>
<dbReference type="InterPro" id="IPR000702">
    <property type="entry name" value="Ribosomal_uL6-like"/>
</dbReference>
<keyword evidence="2 4" id="KW-0689">Ribosomal protein</keyword>
<geneLocation type="mitochondrion" evidence="6"/>
<dbReference type="GO" id="GO:0006412">
    <property type="term" value="P:translation"/>
    <property type="evidence" value="ECO:0007669"/>
    <property type="project" value="InterPro"/>
</dbReference>
<dbReference type="InterPro" id="IPR036789">
    <property type="entry name" value="Ribosomal_uL6-like_a/b-dom_sf"/>
</dbReference>
<evidence type="ECO:0000313" key="6">
    <source>
        <dbReference type="EMBL" id="AAM96616.1"/>
    </source>
</evidence>
<dbReference type="GO" id="GO:0003735">
    <property type="term" value="F:structural constituent of ribosome"/>
    <property type="evidence" value="ECO:0007669"/>
    <property type="project" value="InterPro"/>
</dbReference>
<dbReference type="InterPro" id="IPR020040">
    <property type="entry name" value="Ribosomal_uL6_a/b-dom"/>
</dbReference>
<keyword evidence="6" id="KW-0496">Mitochondrion</keyword>
<name>Q8M1G4_CHAGL</name>
<proteinExistence type="inferred from homology"/>
<dbReference type="EMBL" id="AF494279">
    <property type="protein sequence ID" value="AAM96616.1"/>
    <property type="molecule type" value="Genomic_DNA"/>
</dbReference>
<keyword evidence="3 4" id="KW-0687">Ribonucleoprotein</keyword>
<organism evidence="6">
    <name type="scientific">Chaetosphaeridium globosum</name>
    <name type="common">Charophycean green alga</name>
    <name type="synonym">Herposteiron globosum</name>
    <dbReference type="NCBI Taxonomy" id="96477"/>
    <lineage>
        <taxon>Eukaryota</taxon>
        <taxon>Viridiplantae</taxon>
        <taxon>Streptophyta</taxon>
        <taxon>Coleochaetophyceae</taxon>
        <taxon>Coleochaetales</taxon>
        <taxon>Chaetosphaeridiaceae</taxon>
        <taxon>Chaetosphaeridium</taxon>
    </lineage>
</organism>
<reference evidence="6" key="1">
    <citation type="journal article" date="2002" name="Proc. Natl. Acad. Sci. U.S.A.">
        <title>The chloroplast and mitochondrial genome sequences of the charophyte Chaetosphaeridium globosum: insights into the timing of the events that restructured organelle DNAs within the green algal lineage that led to land plants.</title>
        <authorList>
            <person name="Turmel M."/>
            <person name="Otis C."/>
            <person name="Lemieux C."/>
        </authorList>
    </citation>
    <scope>NUCLEOTIDE SEQUENCE</scope>
</reference>